<gene>
    <name evidence="2" type="ORF">BDBG_00117</name>
</gene>
<protein>
    <submittedName>
        <fullName evidence="2">Uncharacterized protein</fullName>
    </submittedName>
</protein>
<feature type="chain" id="PRO_5008107211" evidence="1">
    <location>
        <begin position="24"/>
        <end position="94"/>
    </location>
</feature>
<dbReference type="KEGG" id="bgh:BDBG_00117"/>
<dbReference type="Proteomes" id="UP000002038">
    <property type="component" value="Unassembled WGS sequence"/>
</dbReference>
<evidence type="ECO:0000256" key="1">
    <source>
        <dbReference type="SAM" id="SignalP"/>
    </source>
</evidence>
<dbReference type="RefSeq" id="XP_031575606.1">
    <property type="nucleotide sequence ID" value="XM_031719731.1"/>
</dbReference>
<organism evidence="2 3">
    <name type="scientific">Blastomyces gilchristii (strain SLH14081)</name>
    <name type="common">Blastomyces dermatitidis</name>
    <dbReference type="NCBI Taxonomy" id="559298"/>
    <lineage>
        <taxon>Eukaryota</taxon>
        <taxon>Fungi</taxon>
        <taxon>Dikarya</taxon>
        <taxon>Ascomycota</taxon>
        <taxon>Pezizomycotina</taxon>
        <taxon>Eurotiomycetes</taxon>
        <taxon>Eurotiomycetidae</taxon>
        <taxon>Onygenales</taxon>
        <taxon>Ajellomycetaceae</taxon>
        <taxon>Blastomyces</taxon>
    </lineage>
</organism>
<evidence type="ECO:0000313" key="2">
    <source>
        <dbReference type="EMBL" id="OAT03386.1"/>
    </source>
</evidence>
<reference evidence="3" key="1">
    <citation type="journal article" date="2015" name="PLoS Genet.">
        <title>The dynamic genome and transcriptome of the human fungal pathogen Blastomyces and close relative Emmonsia.</title>
        <authorList>
            <person name="Munoz J.F."/>
            <person name="Gauthier G.M."/>
            <person name="Desjardins C.A."/>
            <person name="Gallo J.E."/>
            <person name="Holder J."/>
            <person name="Sullivan T.D."/>
            <person name="Marty A.J."/>
            <person name="Carmen J.C."/>
            <person name="Chen Z."/>
            <person name="Ding L."/>
            <person name="Gujja S."/>
            <person name="Magrini V."/>
            <person name="Misas E."/>
            <person name="Mitreva M."/>
            <person name="Priest M."/>
            <person name="Saif S."/>
            <person name="Whiston E.A."/>
            <person name="Young S."/>
            <person name="Zeng Q."/>
            <person name="Goldman W.E."/>
            <person name="Mardis E.R."/>
            <person name="Taylor J.W."/>
            <person name="McEwen J.G."/>
            <person name="Clay O.K."/>
            <person name="Klein B.S."/>
            <person name="Cuomo C.A."/>
        </authorList>
    </citation>
    <scope>NUCLEOTIDE SEQUENCE [LARGE SCALE GENOMIC DNA]</scope>
    <source>
        <strain evidence="3">SLH14081</strain>
    </source>
</reference>
<keyword evidence="1" id="KW-0732">Signal</keyword>
<dbReference type="AlphaFoldDB" id="A0A179U5V1"/>
<feature type="signal peptide" evidence="1">
    <location>
        <begin position="1"/>
        <end position="23"/>
    </location>
</feature>
<dbReference type="GeneID" id="8507976"/>
<sequence length="94" mass="10335">MSKLNLLMVIHIAAADWLGRSRAFFHNNSTLSLLEKTSSFLYWWINLGTRQGSAELIAIDTSQATVVISSGPSTARTTKLADDLLVNMPTYFGS</sequence>
<accession>A0A179U5V1</accession>
<proteinExistence type="predicted"/>
<dbReference type="EMBL" id="GG657448">
    <property type="protein sequence ID" value="OAT03386.1"/>
    <property type="molecule type" value="Genomic_DNA"/>
</dbReference>
<keyword evidence="3" id="KW-1185">Reference proteome</keyword>
<dbReference type="VEuPathDB" id="FungiDB:BDBG_00117"/>
<evidence type="ECO:0000313" key="3">
    <source>
        <dbReference type="Proteomes" id="UP000002038"/>
    </source>
</evidence>
<name>A0A179U5V1_BLAGS</name>